<dbReference type="GO" id="GO:0008483">
    <property type="term" value="F:transaminase activity"/>
    <property type="evidence" value="ECO:0007669"/>
    <property type="project" value="TreeGrafter"/>
</dbReference>
<keyword evidence="4" id="KW-0812">Transmembrane</keyword>
<feature type="modified residue" description="N6-(pyridoxal phosphate)lysine" evidence="2">
    <location>
        <position position="185"/>
    </location>
</feature>
<gene>
    <name evidence="5" type="ORF">A3D01_05145</name>
</gene>
<dbReference type="Proteomes" id="UP000177169">
    <property type="component" value="Unassembled WGS sequence"/>
</dbReference>
<feature type="active site" description="Proton acceptor" evidence="1">
    <location>
        <position position="185"/>
    </location>
</feature>
<evidence type="ECO:0000313" key="6">
    <source>
        <dbReference type="Proteomes" id="UP000177169"/>
    </source>
</evidence>
<proteinExistence type="inferred from homology"/>
<evidence type="ECO:0000256" key="3">
    <source>
        <dbReference type="RuleBase" id="RU004508"/>
    </source>
</evidence>
<organism evidence="5 6">
    <name type="scientific">Candidatus Woesebacteria bacterium RIFCSPHIGHO2_02_FULL_39_13</name>
    <dbReference type="NCBI Taxonomy" id="1802505"/>
    <lineage>
        <taxon>Bacteria</taxon>
        <taxon>Candidatus Woeseibacteriota</taxon>
    </lineage>
</organism>
<keyword evidence="4" id="KW-1133">Transmembrane helix</keyword>
<name>A0A1F7YZG8_9BACT</name>
<keyword evidence="4" id="KW-0472">Membrane</keyword>
<dbReference type="GO" id="GO:0030170">
    <property type="term" value="F:pyridoxal phosphate binding"/>
    <property type="evidence" value="ECO:0007669"/>
    <property type="project" value="TreeGrafter"/>
</dbReference>
<dbReference type="PANTHER" id="PTHR30244">
    <property type="entry name" value="TRANSAMINASE"/>
    <property type="match status" value="1"/>
</dbReference>
<protein>
    <recommendedName>
        <fullName evidence="7">DegT/DnrJ/EryC1/StrS aminotransferase</fullName>
    </recommendedName>
</protein>
<dbReference type="Pfam" id="PF01041">
    <property type="entry name" value="DegT_DnrJ_EryC1"/>
    <property type="match status" value="2"/>
</dbReference>
<reference evidence="5 6" key="1">
    <citation type="journal article" date="2016" name="Nat. Commun.">
        <title>Thousands of microbial genomes shed light on interconnected biogeochemical processes in an aquifer system.</title>
        <authorList>
            <person name="Anantharaman K."/>
            <person name="Brown C.T."/>
            <person name="Hug L.A."/>
            <person name="Sharon I."/>
            <person name="Castelle C.J."/>
            <person name="Probst A.J."/>
            <person name="Thomas B.C."/>
            <person name="Singh A."/>
            <person name="Wilkins M.J."/>
            <person name="Karaoz U."/>
            <person name="Brodie E.L."/>
            <person name="Williams K.H."/>
            <person name="Hubbard S.S."/>
            <person name="Banfield J.F."/>
        </authorList>
    </citation>
    <scope>NUCLEOTIDE SEQUENCE [LARGE SCALE GENOMIC DNA]</scope>
</reference>
<evidence type="ECO:0000313" key="5">
    <source>
        <dbReference type="EMBL" id="OGM32610.1"/>
    </source>
</evidence>
<dbReference type="PANTHER" id="PTHR30244:SF34">
    <property type="entry name" value="DTDP-4-AMINO-4,6-DIDEOXYGALACTOSE TRANSAMINASE"/>
    <property type="match status" value="1"/>
</dbReference>
<dbReference type="EMBL" id="MGGR01000029">
    <property type="protein sequence ID" value="OGM32610.1"/>
    <property type="molecule type" value="Genomic_DNA"/>
</dbReference>
<evidence type="ECO:0000256" key="1">
    <source>
        <dbReference type="PIRSR" id="PIRSR000390-1"/>
    </source>
</evidence>
<dbReference type="Gene3D" id="3.90.1150.10">
    <property type="entry name" value="Aspartate Aminotransferase, domain 1"/>
    <property type="match status" value="1"/>
</dbReference>
<feature type="transmembrane region" description="Helical" evidence="4">
    <location>
        <begin position="218"/>
        <end position="240"/>
    </location>
</feature>
<comment type="caution">
    <text evidence="5">The sequence shown here is derived from an EMBL/GenBank/DDBJ whole genome shotgun (WGS) entry which is preliminary data.</text>
</comment>
<evidence type="ECO:0008006" key="7">
    <source>
        <dbReference type="Google" id="ProtNLM"/>
    </source>
</evidence>
<dbReference type="GO" id="GO:0000271">
    <property type="term" value="P:polysaccharide biosynthetic process"/>
    <property type="evidence" value="ECO:0007669"/>
    <property type="project" value="TreeGrafter"/>
</dbReference>
<dbReference type="STRING" id="1802505.A3D01_05145"/>
<accession>A0A1F7YZG8</accession>
<comment type="similarity">
    <text evidence="3">Belongs to the DegT/DnrJ/EryC1 family.</text>
</comment>
<sequence>MRRSIAISLSPNCEKDDISLALKLLFSPFSWFDFRQTEGLENDFKKLFGSNYQFLAVDSGRSALYLILKALGISEGDEVLLQGFTCVAVPNSVIWTGAKPVYVDVDKNFNIDIGKIKEKITEKTKAIIVQHSFGIPVDIQKVRRVVRNKRIVIIEDCALSLGAENKGKKVGTLGDISFFSFGRDKVISSVFGGMILSKNKKIYEKLKQERYDLNYPSAFWLIQQLLHPIFFSLILLTYNLGFGKLTIGKMSLFLLQSFNILSKAVSEDEKKGKKPKRFLRKMPGALAVLARNQLRKLEKFNRRRRNISNYYFSALKIKDLQLPVKIKGSIYMRFPILSSRSIQIFRCMKRQGILFGDWYKAPVVPVYDLSLVEYQPLTCRNAEKYSRTILNIPTNPTMTLTDAKEVVRLIKLCLNTK</sequence>
<dbReference type="InterPro" id="IPR015422">
    <property type="entry name" value="PyrdxlP-dep_Trfase_small"/>
</dbReference>
<dbReference type="SUPFAM" id="SSF53383">
    <property type="entry name" value="PLP-dependent transferases"/>
    <property type="match status" value="1"/>
</dbReference>
<evidence type="ECO:0000256" key="4">
    <source>
        <dbReference type="SAM" id="Phobius"/>
    </source>
</evidence>
<dbReference type="Gene3D" id="3.40.640.10">
    <property type="entry name" value="Type I PLP-dependent aspartate aminotransferase-like (Major domain)"/>
    <property type="match status" value="1"/>
</dbReference>
<evidence type="ECO:0000256" key="2">
    <source>
        <dbReference type="PIRSR" id="PIRSR000390-2"/>
    </source>
</evidence>
<dbReference type="InterPro" id="IPR015424">
    <property type="entry name" value="PyrdxlP-dep_Trfase"/>
</dbReference>
<dbReference type="InterPro" id="IPR000653">
    <property type="entry name" value="DegT/StrS_aminotransferase"/>
</dbReference>
<dbReference type="PIRSF" id="PIRSF000390">
    <property type="entry name" value="PLP_StrS"/>
    <property type="match status" value="1"/>
</dbReference>
<dbReference type="AlphaFoldDB" id="A0A1F7YZG8"/>
<dbReference type="InterPro" id="IPR015421">
    <property type="entry name" value="PyrdxlP-dep_Trfase_major"/>
</dbReference>
<keyword evidence="2 3" id="KW-0663">Pyridoxal phosphate</keyword>